<dbReference type="EMBL" id="ML977323">
    <property type="protein sequence ID" value="KAF2115337.1"/>
    <property type="molecule type" value="Genomic_DNA"/>
</dbReference>
<gene>
    <name evidence="1" type="ORF">BDV96DRAFT_599691</name>
</gene>
<name>A0A6A5Z9B8_9PLEO</name>
<proteinExistence type="predicted"/>
<organism evidence="1 2">
    <name type="scientific">Lophiotrema nucula</name>
    <dbReference type="NCBI Taxonomy" id="690887"/>
    <lineage>
        <taxon>Eukaryota</taxon>
        <taxon>Fungi</taxon>
        <taxon>Dikarya</taxon>
        <taxon>Ascomycota</taxon>
        <taxon>Pezizomycotina</taxon>
        <taxon>Dothideomycetes</taxon>
        <taxon>Pleosporomycetidae</taxon>
        <taxon>Pleosporales</taxon>
        <taxon>Lophiotremataceae</taxon>
        <taxon>Lophiotrema</taxon>
    </lineage>
</organism>
<reference evidence="1" key="1">
    <citation type="journal article" date="2020" name="Stud. Mycol.">
        <title>101 Dothideomycetes genomes: a test case for predicting lifestyles and emergence of pathogens.</title>
        <authorList>
            <person name="Haridas S."/>
            <person name="Albert R."/>
            <person name="Binder M."/>
            <person name="Bloem J."/>
            <person name="Labutti K."/>
            <person name="Salamov A."/>
            <person name="Andreopoulos B."/>
            <person name="Baker S."/>
            <person name="Barry K."/>
            <person name="Bills G."/>
            <person name="Bluhm B."/>
            <person name="Cannon C."/>
            <person name="Castanera R."/>
            <person name="Culley D."/>
            <person name="Daum C."/>
            <person name="Ezra D."/>
            <person name="Gonzalez J."/>
            <person name="Henrissat B."/>
            <person name="Kuo A."/>
            <person name="Liang C."/>
            <person name="Lipzen A."/>
            <person name="Lutzoni F."/>
            <person name="Magnuson J."/>
            <person name="Mondo S."/>
            <person name="Nolan M."/>
            <person name="Ohm R."/>
            <person name="Pangilinan J."/>
            <person name="Park H.-J."/>
            <person name="Ramirez L."/>
            <person name="Alfaro M."/>
            <person name="Sun H."/>
            <person name="Tritt A."/>
            <person name="Yoshinaga Y."/>
            <person name="Zwiers L.-H."/>
            <person name="Turgeon B."/>
            <person name="Goodwin S."/>
            <person name="Spatafora J."/>
            <person name="Crous P."/>
            <person name="Grigoriev I."/>
        </authorList>
    </citation>
    <scope>NUCLEOTIDE SEQUENCE</scope>
    <source>
        <strain evidence="1">CBS 627.86</strain>
    </source>
</reference>
<protein>
    <submittedName>
        <fullName evidence="1">Uncharacterized protein</fullName>
    </submittedName>
</protein>
<accession>A0A6A5Z9B8</accession>
<evidence type="ECO:0000313" key="1">
    <source>
        <dbReference type="EMBL" id="KAF2115337.1"/>
    </source>
</evidence>
<keyword evidence="2" id="KW-1185">Reference proteome</keyword>
<dbReference type="Proteomes" id="UP000799770">
    <property type="component" value="Unassembled WGS sequence"/>
</dbReference>
<evidence type="ECO:0000313" key="2">
    <source>
        <dbReference type="Proteomes" id="UP000799770"/>
    </source>
</evidence>
<dbReference type="AlphaFoldDB" id="A0A6A5Z9B8"/>
<sequence length="250" mass="27970">MVDDSHGNLKEQGRGMDKIIHARTGLRLRRSSCVLPSDAARHGHVYAHTLPVLWGHTKKFTTKEVKERVNAWQCRRDLCSLFLSTAYEPPWPQISTADTPPHLRPPHLGYAGQNAIRSSSSASPGLGHPTFRAHLLHLSGESLCIAPVFNKKIILVGANAIVEDNQDKYGSSFSSTLSSLWARRGRLVHNCFLNSPLDWRHLRSSGWHTPCCNQRTTTWTFGTFFLTQHRLLPTSLHSTVKTVTSIFSTS</sequence>